<accession>A0ABR7SST9</accession>
<evidence type="ECO:0000259" key="1">
    <source>
        <dbReference type="Pfam" id="PF04149"/>
    </source>
</evidence>
<dbReference type="InterPro" id="IPR007278">
    <property type="entry name" value="DUF397"/>
</dbReference>
<proteinExistence type="predicted"/>
<protein>
    <submittedName>
        <fullName evidence="2">DUF397 domain-containing protein</fullName>
    </submittedName>
</protein>
<dbReference type="Proteomes" id="UP000642284">
    <property type="component" value="Unassembled WGS sequence"/>
</dbReference>
<name>A0ABR7SST9_9ACTN</name>
<comment type="caution">
    <text evidence="2">The sequence shown here is derived from an EMBL/GenBank/DDBJ whole genome shotgun (WGS) entry which is preliminary data.</text>
</comment>
<gene>
    <name evidence="2" type="ORF">H9Y04_34125</name>
</gene>
<organism evidence="2 3">
    <name type="scientific">Streptomyces polyasparticus</name>
    <dbReference type="NCBI Taxonomy" id="2767826"/>
    <lineage>
        <taxon>Bacteria</taxon>
        <taxon>Bacillati</taxon>
        <taxon>Actinomycetota</taxon>
        <taxon>Actinomycetes</taxon>
        <taxon>Kitasatosporales</taxon>
        <taxon>Streptomycetaceae</taxon>
        <taxon>Streptomyces</taxon>
    </lineage>
</organism>
<dbReference type="Pfam" id="PF04149">
    <property type="entry name" value="DUF397"/>
    <property type="match status" value="1"/>
</dbReference>
<dbReference type="EMBL" id="JACTVJ010000020">
    <property type="protein sequence ID" value="MBC9717581.1"/>
    <property type="molecule type" value="Genomic_DNA"/>
</dbReference>
<dbReference type="RefSeq" id="WP_187818028.1">
    <property type="nucleotide sequence ID" value="NZ_JACTVJ010000020.1"/>
</dbReference>
<reference evidence="2 3" key="1">
    <citation type="submission" date="2020-08" db="EMBL/GenBank/DDBJ databases">
        <title>Genemic of Streptomyces polyaspartic.</title>
        <authorList>
            <person name="Liu W."/>
        </authorList>
    </citation>
    <scope>NUCLEOTIDE SEQUENCE [LARGE SCALE GENOMIC DNA]</scope>
    <source>
        <strain evidence="2 3">TRM66268-LWL</strain>
    </source>
</reference>
<feature type="domain" description="DUF397" evidence="1">
    <location>
        <begin position="5"/>
        <end position="56"/>
    </location>
</feature>
<sequence>MPTHHWQKSSYCGEGEACLHVAATPDHVHLTESADPHETIVTTTPDAFAALLTTLKQDATAHASHGPGIEITYGDGELVSLRETSTPDTVVTTTRKKWDAFALGIQAGEFDHFTQGTQTANTTRPN</sequence>
<keyword evidence="3" id="KW-1185">Reference proteome</keyword>
<evidence type="ECO:0000313" key="2">
    <source>
        <dbReference type="EMBL" id="MBC9717581.1"/>
    </source>
</evidence>
<evidence type="ECO:0000313" key="3">
    <source>
        <dbReference type="Proteomes" id="UP000642284"/>
    </source>
</evidence>